<dbReference type="InterPro" id="IPR012406">
    <property type="entry name" value="UreE"/>
</dbReference>
<comment type="function">
    <text evidence="5">Involved in urease metallocenter assembly. Binds nickel. Probably functions as a nickel donor during metallocenter assembly.</text>
</comment>
<dbReference type="Gene3D" id="3.30.70.790">
    <property type="entry name" value="UreE, C-terminal domain"/>
    <property type="match status" value="1"/>
</dbReference>
<dbReference type="GO" id="GO:0005737">
    <property type="term" value="C:cytoplasm"/>
    <property type="evidence" value="ECO:0007669"/>
    <property type="project" value="UniProtKB-SubCell"/>
</dbReference>
<dbReference type="Pfam" id="PF05194">
    <property type="entry name" value="UreE_C"/>
    <property type="match status" value="1"/>
</dbReference>
<dbReference type="Proteomes" id="UP000321635">
    <property type="component" value="Unassembled WGS sequence"/>
</dbReference>
<evidence type="ECO:0000256" key="2">
    <source>
        <dbReference type="ARBA" id="ARBA00022490"/>
    </source>
</evidence>
<keyword evidence="3 5" id="KW-0533">Nickel</keyword>
<dbReference type="OrthoDB" id="9802215at2"/>
<dbReference type="PIRSF" id="PIRSF036402">
    <property type="entry name" value="Ureas_acces_UreE"/>
    <property type="match status" value="1"/>
</dbReference>
<evidence type="ECO:0000256" key="6">
    <source>
        <dbReference type="SAM" id="MobiDB-lite"/>
    </source>
</evidence>
<dbReference type="SUPFAM" id="SSF69737">
    <property type="entry name" value="Urease metallochaperone UreE, C-terminal domain"/>
    <property type="match status" value="1"/>
</dbReference>
<gene>
    <name evidence="5" type="primary">ureE</name>
    <name evidence="8" type="ORF">ANI02nite_12890</name>
</gene>
<dbReference type="SMART" id="SM00988">
    <property type="entry name" value="UreE_N"/>
    <property type="match status" value="1"/>
</dbReference>
<organism evidence="8 9">
    <name type="scientific">Acetobacter nitrogenifigens DSM 23921 = NBRC 105050</name>
    <dbReference type="NCBI Taxonomy" id="1120919"/>
    <lineage>
        <taxon>Bacteria</taxon>
        <taxon>Pseudomonadati</taxon>
        <taxon>Pseudomonadota</taxon>
        <taxon>Alphaproteobacteria</taxon>
        <taxon>Acetobacterales</taxon>
        <taxon>Acetobacteraceae</taxon>
        <taxon>Acetobacter</taxon>
    </lineage>
</organism>
<evidence type="ECO:0000313" key="8">
    <source>
        <dbReference type="EMBL" id="GEN59405.1"/>
    </source>
</evidence>
<comment type="similarity">
    <text evidence="5">Belongs to the UreE family.</text>
</comment>
<dbReference type="GO" id="GO:0051082">
    <property type="term" value="F:unfolded protein binding"/>
    <property type="evidence" value="ECO:0007669"/>
    <property type="project" value="UniProtKB-UniRule"/>
</dbReference>
<reference evidence="8 9" key="1">
    <citation type="submission" date="2019-07" db="EMBL/GenBank/DDBJ databases">
        <title>Whole genome shotgun sequence of Acetobacter nitrogenifigens NBRC 105050.</title>
        <authorList>
            <person name="Hosoyama A."/>
            <person name="Uohara A."/>
            <person name="Ohji S."/>
            <person name="Ichikawa N."/>
        </authorList>
    </citation>
    <scope>NUCLEOTIDE SEQUENCE [LARGE SCALE GENOMIC DNA]</scope>
    <source>
        <strain evidence="8 9">NBRC 105050</strain>
    </source>
</reference>
<feature type="region of interest" description="Disordered" evidence="6">
    <location>
        <begin position="134"/>
        <end position="154"/>
    </location>
</feature>
<sequence length="154" mass="16585">MRCTTILPAGSWDAATAIDVFTADYEGRHRRRMMLDLDSGSRMLLDLEHTRHLKDGDGLKLETGGIVLVSALPEYLLRVTADTAHDLLRVSWHLGNRHLPAAISTDVILIRDDHVIADVIRGLGGKVEAVVGPFDPETGATPGRGESGQAVSGP</sequence>
<keyword evidence="9" id="KW-1185">Reference proteome</keyword>
<keyword evidence="2 5" id="KW-0963">Cytoplasm</keyword>
<feature type="domain" description="UreE urease accessory N-terminal" evidence="7">
    <location>
        <begin position="1"/>
        <end position="67"/>
    </location>
</feature>
<dbReference type="InterPro" id="IPR036118">
    <property type="entry name" value="UreE_N_sf"/>
</dbReference>
<keyword evidence="4 5" id="KW-0143">Chaperone</keyword>
<dbReference type="GO" id="GO:0016151">
    <property type="term" value="F:nickel cation binding"/>
    <property type="evidence" value="ECO:0007669"/>
    <property type="project" value="UniProtKB-UniRule"/>
</dbReference>
<evidence type="ECO:0000313" key="9">
    <source>
        <dbReference type="Proteomes" id="UP000321635"/>
    </source>
</evidence>
<dbReference type="HAMAP" id="MF_00822">
    <property type="entry name" value="UreE"/>
    <property type="match status" value="1"/>
</dbReference>
<dbReference type="EMBL" id="BJYF01000006">
    <property type="protein sequence ID" value="GEN59405.1"/>
    <property type="molecule type" value="Genomic_DNA"/>
</dbReference>
<dbReference type="SUPFAM" id="SSF69287">
    <property type="entry name" value="Urease metallochaperone UreE, N-terminal domain"/>
    <property type="match status" value="1"/>
</dbReference>
<evidence type="ECO:0000256" key="3">
    <source>
        <dbReference type="ARBA" id="ARBA00022596"/>
    </source>
</evidence>
<evidence type="ECO:0000259" key="7">
    <source>
        <dbReference type="SMART" id="SM00988"/>
    </source>
</evidence>
<proteinExistence type="inferred from homology"/>
<dbReference type="CDD" id="cd00571">
    <property type="entry name" value="UreE"/>
    <property type="match status" value="1"/>
</dbReference>
<dbReference type="GO" id="GO:0065003">
    <property type="term" value="P:protein-containing complex assembly"/>
    <property type="evidence" value="ECO:0007669"/>
    <property type="project" value="InterPro"/>
</dbReference>
<dbReference type="AlphaFoldDB" id="A0A511X8X5"/>
<dbReference type="GO" id="GO:0006457">
    <property type="term" value="P:protein folding"/>
    <property type="evidence" value="ECO:0007669"/>
    <property type="project" value="InterPro"/>
</dbReference>
<comment type="caution">
    <text evidence="8">The sequence shown here is derived from an EMBL/GenBank/DDBJ whole genome shotgun (WGS) entry which is preliminary data.</text>
</comment>
<dbReference type="Pfam" id="PF02814">
    <property type="entry name" value="UreE_N"/>
    <property type="match status" value="1"/>
</dbReference>
<name>A0A511X8X5_9PROT</name>
<dbReference type="InterPro" id="IPR007864">
    <property type="entry name" value="UreE_C_dom"/>
</dbReference>
<dbReference type="GO" id="GO:0019627">
    <property type="term" value="P:urea metabolic process"/>
    <property type="evidence" value="ECO:0007669"/>
    <property type="project" value="InterPro"/>
</dbReference>
<evidence type="ECO:0000256" key="5">
    <source>
        <dbReference type="HAMAP-Rule" id="MF_00822"/>
    </source>
</evidence>
<protein>
    <recommendedName>
        <fullName evidence="5">Urease accessory protein UreE</fullName>
    </recommendedName>
</protein>
<accession>A0A511X8X5</accession>
<dbReference type="RefSeq" id="WP_026397926.1">
    <property type="nucleotide sequence ID" value="NZ_AUBI01000006.1"/>
</dbReference>
<dbReference type="Gene3D" id="2.60.260.20">
    <property type="entry name" value="Urease metallochaperone UreE, N-terminal domain"/>
    <property type="match status" value="1"/>
</dbReference>
<evidence type="ECO:0000256" key="4">
    <source>
        <dbReference type="ARBA" id="ARBA00023186"/>
    </source>
</evidence>
<comment type="subcellular location">
    <subcellularLocation>
        <location evidence="1 5">Cytoplasm</location>
    </subcellularLocation>
</comment>
<evidence type="ECO:0000256" key="1">
    <source>
        <dbReference type="ARBA" id="ARBA00004496"/>
    </source>
</evidence>
<dbReference type="InterPro" id="IPR004029">
    <property type="entry name" value="UreE_N"/>
</dbReference>